<keyword evidence="2" id="KW-1185">Reference proteome</keyword>
<dbReference type="Proteomes" id="UP000319818">
    <property type="component" value="Unassembled WGS sequence"/>
</dbReference>
<reference evidence="1 2" key="1">
    <citation type="submission" date="2019-06" db="EMBL/GenBank/DDBJ databases">
        <title>Sequencing the genomes of 1000 actinobacteria strains.</title>
        <authorList>
            <person name="Klenk H.-P."/>
        </authorList>
    </citation>
    <scope>NUCLEOTIDE SEQUENCE [LARGE SCALE GENOMIC DNA]</scope>
    <source>
        <strain evidence="1 2">DSM 45511</strain>
    </source>
</reference>
<sequence>MRDLEHEVVRLKESVEVARADAAAARVLAGGADRDASDMRALLRAHTQTLTALREAQLEQQDEVRALRSDMQRGFGMLQTGIAQIVAALPNQDDEDDRG</sequence>
<evidence type="ECO:0000313" key="1">
    <source>
        <dbReference type="EMBL" id="TQM42756.1"/>
    </source>
</evidence>
<organism evidence="1 2">
    <name type="scientific">Pseudonocardia cypriaca</name>
    <dbReference type="NCBI Taxonomy" id="882449"/>
    <lineage>
        <taxon>Bacteria</taxon>
        <taxon>Bacillati</taxon>
        <taxon>Actinomycetota</taxon>
        <taxon>Actinomycetes</taxon>
        <taxon>Pseudonocardiales</taxon>
        <taxon>Pseudonocardiaceae</taxon>
        <taxon>Pseudonocardia</taxon>
    </lineage>
</organism>
<comment type="caution">
    <text evidence="1">The sequence shown here is derived from an EMBL/GenBank/DDBJ whole genome shotgun (WGS) entry which is preliminary data.</text>
</comment>
<dbReference type="EMBL" id="VFPH01000001">
    <property type="protein sequence ID" value="TQM42756.1"/>
    <property type="molecule type" value="Genomic_DNA"/>
</dbReference>
<dbReference type="AlphaFoldDB" id="A0A543G9J1"/>
<name>A0A543G9J1_9PSEU</name>
<accession>A0A543G9J1</accession>
<proteinExistence type="predicted"/>
<evidence type="ECO:0000313" key="2">
    <source>
        <dbReference type="Proteomes" id="UP000319818"/>
    </source>
</evidence>
<protein>
    <submittedName>
        <fullName evidence="1">Uncharacterized protein</fullName>
    </submittedName>
</protein>
<gene>
    <name evidence="1" type="ORF">FB388_0092</name>
</gene>